<proteinExistence type="predicted"/>
<reference evidence="1" key="1">
    <citation type="submission" date="2014-09" db="EMBL/GenBank/DDBJ databases">
        <authorList>
            <person name="Magalhaes I.L.F."/>
            <person name="Oliveira U."/>
            <person name="Santos F.R."/>
            <person name="Vidigal T.H.D.A."/>
            <person name="Brescovit A.D."/>
            <person name="Santos A.J."/>
        </authorList>
    </citation>
    <scope>NUCLEOTIDE SEQUENCE</scope>
    <source>
        <tissue evidence="1">Shoot tissue taken approximately 20 cm above the soil surface</tissue>
    </source>
</reference>
<dbReference type="AlphaFoldDB" id="A0A0A9G281"/>
<dbReference type="EMBL" id="GBRH01181265">
    <property type="protein sequence ID" value="JAE16631.1"/>
    <property type="molecule type" value="Transcribed_RNA"/>
</dbReference>
<name>A0A0A9G281_ARUDO</name>
<evidence type="ECO:0000313" key="1">
    <source>
        <dbReference type="EMBL" id="JAE16631.1"/>
    </source>
</evidence>
<protein>
    <submittedName>
        <fullName evidence="1">Uncharacterized protein</fullName>
    </submittedName>
</protein>
<accession>A0A0A9G281</accession>
<sequence length="43" mass="5259">MKRIKNNSMEYFRLPRKTQFMNITCQRHSMTQTFIIPALIRTL</sequence>
<reference evidence="1" key="2">
    <citation type="journal article" date="2015" name="Data Brief">
        <title>Shoot transcriptome of the giant reed, Arundo donax.</title>
        <authorList>
            <person name="Barrero R.A."/>
            <person name="Guerrero F.D."/>
            <person name="Moolhuijzen P."/>
            <person name="Goolsby J.A."/>
            <person name="Tidwell J."/>
            <person name="Bellgard S.E."/>
            <person name="Bellgard M.I."/>
        </authorList>
    </citation>
    <scope>NUCLEOTIDE SEQUENCE</scope>
    <source>
        <tissue evidence="1">Shoot tissue taken approximately 20 cm above the soil surface</tissue>
    </source>
</reference>
<organism evidence="1">
    <name type="scientific">Arundo donax</name>
    <name type="common">Giant reed</name>
    <name type="synonym">Donax arundinaceus</name>
    <dbReference type="NCBI Taxonomy" id="35708"/>
    <lineage>
        <taxon>Eukaryota</taxon>
        <taxon>Viridiplantae</taxon>
        <taxon>Streptophyta</taxon>
        <taxon>Embryophyta</taxon>
        <taxon>Tracheophyta</taxon>
        <taxon>Spermatophyta</taxon>
        <taxon>Magnoliopsida</taxon>
        <taxon>Liliopsida</taxon>
        <taxon>Poales</taxon>
        <taxon>Poaceae</taxon>
        <taxon>PACMAD clade</taxon>
        <taxon>Arundinoideae</taxon>
        <taxon>Arundineae</taxon>
        <taxon>Arundo</taxon>
    </lineage>
</organism>